<keyword evidence="2" id="KW-1185">Reference proteome</keyword>
<proteinExistence type="predicted"/>
<evidence type="ECO:0000313" key="2">
    <source>
        <dbReference type="Proteomes" id="UP000298663"/>
    </source>
</evidence>
<comment type="caution">
    <text evidence="1">The sequence shown here is derived from an EMBL/GenBank/DDBJ whole genome shotgun (WGS) entry which is preliminary data.</text>
</comment>
<gene>
    <name evidence="1" type="ORF">L596_001456</name>
</gene>
<accession>A0A4U8UNV6</accession>
<dbReference type="EMBL" id="CM016762">
    <property type="protein sequence ID" value="TMS33757.1"/>
    <property type="molecule type" value="Genomic_DNA"/>
</dbReference>
<dbReference type="Proteomes" id="UP000298663">
    <property type="component" value="Chromosome X"/>
</dbReference>
<evidence type="ECO:0000313" key="1">
    <source>
        <dbReference type="EMBL" id="TMS33757.1"/>
    </source>
</evidence>
<name>A0A4U8UNV6_STECR</name>
<reference evidence="1 2" key="1">
    <citation type="journal article" date="2015" name="Genome Biol.">
        <title>Comparative genomics of Steinernema reveals deeply conserved gene regulatory networks.</title>
        <authorList>
            <person name="Dillman A.R."/>
            <person name="Macchietto M."/>
            <person name="Porter C.F."/>
            <person name="Rogers A."/>
            <person name="Williams B."/>
            <person name="Antoshechkin I."/>
            <person name="Lee M.M."/>
            <person name="Goodwin Z."/>
            <person name="Lu X."/>
            <person name="Lewis E.E."/>
            <person name="Goodrich-Blair H."/>
            <person name="Stock S.P."/>
            <person name="Adams B.J."/>
            <person name="Sternberg P.W."/>
            <person name="Mortazavi A."/>
        </authorList>
    </citation>
    <scope>NUCLEOTIDE SEQUENCE [LARGE SCALE GENOMIC DNA]</scope>
    <source>
        <strain evidence="1 2">ALL</strain>
    </source>
</reference>
<organism evidence="1 2">
    <name type="scientific">Steinernema carpocapsae</name>
    <name type="common">Entomopathogenic nematode</name>
    <dbReference type="NCBI Taxonomy" id="34508"/>
    <lineage>
        <taxon>Eukaryota</taxon>
        <taxon>Metazoa</taxon>
        <taxon>Ecdysozoa</taxon>
        <taxon>Nematoda</taxon>
        <taxon>Chromadorea</taxon>
        <taxon>Rhabditida</taxon>
        <taxon>Tylenchina</taxon>
        <taxon>Panagrolaimomorpha</taxon>
        <taxon>Strongyloidoidea</taxon>
        <taxon>Steinernematidae</taxon>
        <taxon>Steinernema</taxon>
    </lineage>
</organism>
<protein>
    <submittedName>
        <fullName evidence="1">Uncharacterized protein</fullName>
    </submittedName>
</protein>
<dbReference type="EMBL" id="AZBU02000001">
    <property type="protein sequence ID" value="TMS33757.1"/>
    <property type="molecule type" value="Genomic_DNA"/>
</dbReference>
<sequence>MTEFNKFFRERTPARLFFVRVLVVGEGGFKGVTLLRMYAYTFLSHFLIPVTAKAGRNASWKCITAV</sequence>
<reference evidence="1 2" key="2">
    <citation type="journal article" date="2019" name="G3 (Bethesda)">
        <title>Hybrid Assembly of the Genome of the Entomopathogenic Nematode Steinernema carpocapsae Identifies the X-Chromosome.</title>
        <authorList>
            <person name="Serra L."/>
            <person name="Macchietto M."/>
            <person name="Macias-Munoz A."/>
            <person name="McGill C.J."/>
            <person name="Rodriguez I.M."/>
            <person name="Rodriguez B."/>
            <person name="Murad R."/>
            <person name="Mortazavi A."/>
        </authorList>
    </citation>
    <scope>NUCLEOTIDE SEQUENCE [LARGE SCALE GENOMIC DNA]</scope>
    <source>
        <strain evidence="1 2">ALL</strain>
    </source>
</reference>
<dbReference type="AlphaFoldDB" id="A0A4U8UNV6"/>